<reference evidence="1 2" key="1">
    <citation type="submission" date="2013-04" db="EMBL/GenBank/DDBJ databases">
        <title>Hyphomonas sp. T24B3 Genome Sequencing.</title>
        <authorList>
            <person name="Lai Q."/>
            <person name="Shao Z."/>
        </authorList>
    </citation>
    <scope>NUCLEOTIDE SEQUENCE [LARGE SCALE GENOMIC DNA]</scope>
    <source>
        <strain evidence="1 2">T24B3</strain>
    </source>
</reference>
<evidence type="ECO:0008006" key="3">
    <source>
        <dbReference type="Google" id="ProtNLM"/>
    </source>
</evidence>
<sequence>MELNRKYTYSVEIAKEGYETWVQLLEPKLSGDGTAGMAGNILLGGVIGAAVDASTGAMNDLKPNPMVATLVPAGDAEVKPATKEVVETVTEEIETGS</sequence>
<proteinExistence type="predicted"/>
<comment type="caution">
    <text evidence="1">The sequence shown here is derived from an EMBL/GenBank/DDBJ whole genome shotgun (WGS) entry which is preliminary data.</text>
</comment>
<name>A0A062U9P5_9PROT</name>
<accession>A0A328K192</accession>
<dbReference type="Proteomes" id="UP000249123">
    <property type="component" value="Unassembled WGS sequence"/>
</dbReference>
<protein>
    <recommendedName>
        <fullName evidence="3">PEGA domain-containing protein</fullName>
    </recommendedName>
</protein>
<dbReference type="STRING" id="1280941.HY2_06970"/>
<organism evidence="1 2">
    <name type="scientific">Hyphomonas pacifica</name>
    <dbReference type="NCBI Taxonomy" id="1280941"/>
    <lineage>
        <taxon>Bacteria</taxon>
        <taxon>Pseudomonadati</taxon>
        <taxon>Pseudomonadota</taxon>
        <taxon>Alphaproteobacteria</taxon>
        <taxon>Hyphomonadales</taxon>
        <taxon>Hyphomonadaceae</taxon>
        <taxon>Hyphomonas</taxon>
    </lineage>
</organism>
<evidence type="ECO:0000313" key="2">
    <source>
        <dbReference type="Proteomes" id="UP000249123"/>
    </source>
</evidence>
<dbReference type="EMBL" id="AWFB01000005">
    <property type="protein sequence ID" value="RAN35329.1"/>
    <property type="molecule type" value="Genomic_DNA"/>
</dbReference>
<dbReference type="AlphaFoldDB" id="A0A062U9P5"/>
<gene>
    <name evidence="1" type="ORF">HY3_08500</name>
</gene>
<evidence type="ECO:0000313" key="1">
    <source>
        <dbReference type="EMBL" id="RAN35329.1"/>
    </source>
</evidence>
<keyword evidence="2" id="KW-1185">Reference proteome</keyword>
<accession>A0A062U9P5</accession>